<dbReference type="GO" id="GO:0016757">
    <property type="term" value="F:glycosyltransferase activity"/>
    <property type="evidence" value="ECO:0007669"/>
    <property type="project" value="UniProtKB-KW"/>
</dbReference>
<dbReference type="InterPro" id="IPR028098">
    <property type="entry name" value="Glyco_trans_4-like_N"/>
</dbReference>
<comment type="caution">
    <text evidence="4">The sequence shown here is derived from an EMBL/GenBank/DDBJ whole genome shotgun (WGS) entry which is preliminary data.</text>
</comment>
<dbReference type="PANTHER" id="PTHR46401:SF2">
    <property type="entry name" value="GLYCOSYLTRANSFERASE WBBK-RELATED"/>
    <property type="match status" value="1"/>
</dbReference>
<keyword evidence="1" id="KW-0328">Glycosyltransferase</keyword>
<dbReference type="Pfam" id="PF13692">
    <property type="entry name" value="Glyco_trans_1_4"/>
    <property type="match status" value="1"/>
</dbReference>
<dbReference type="Proteomes" id="UP000612899">
    <property type="component" value="Unassembled WGS sequence"/>
</dbReference>
<proteinExistence type="predicted"/>
<gene>
    <name evidence="4" type="ORF">Rhe02_07230</name>
</gene>
<feature type="domain" description="Glycosyltransferase subfamily 4-like N-terminal" evidence="3">
    <location>
        <begin position="21"/>
        <end position="223"/>
    </location>
</feature>
<name>A0A8J3Q2W7_9ACTN</name>
<evidence type="ECO:0000313" key="4">
    <source>
        <dbReference type="EMBL" id="GIH02656.1"/>
    </source>
</evidence>
<organism evidence="4 5">
    <name type="scientific">Rhizocola hellebori</name>
    <dbReference type="NCBI Taxonomy" id="1392758"/>
    <lineage>
        <taxon>Bacteria</taxon>
        <taxon>Bacillati</taxon>
        <taxon>Actinomycetota</taxon>
        <taxon>Actinomycetes</taxon>
        <taxon>Micromonosporales</taxon>
        <taxon>Micromonosporaceae</taxon>
        <taxon>Rhizocola</taxon>
    </lineage>
</organism>
<dbReference type="Pfam" id="PF13439">
    <property type="entry name" value="Glyco_transf_4"/>
    <property type="match status" value="1"/>
</dbReference>
<keyword evidence="5" id="KW-1185">Reference proteome</keyword>
<dbReference type="PANTHER" id="PTHR46401">
    <property type="entry name" value="GLYCOSYLTRANSFERASE WBBK-RELATED"/>
    <property type="match status" value="1"/>
</dbReference>
<dbReference type="CDD" id="cd03801">
    <property type="entry name" value="GT4_PimA-like"/>
    <property type="match status" value="1"/>
</dbReference>
<evidence type="ECO:0000256" key="1">
    <source>
        <dbReference type="ARBA" id="ARBA00022676"/>
    </source>
</evidence>
<evidence type="ECO:0000256" key="2">
    <source>
        <dbReference type="ARBA" id="ARBA00022679"/>
    </source>
</evidence>
<evidence type="ECO:0000313" key="5">
    <source>
        <dbReference type="Proteomes" id="UP000612899"/>
    </source>
</evidence>
<sequence>MHAGRPLRIVLTSYRSKPHCGGQGVYVRHLSRELAALGHRVEVLSGQPYPELDRDDITLTRLPSLDLYADEDPFRNPRLAEFRDWIDVAEWAYMRTGGFPEPLTFSWRALRELRGRIGRIDVVHDNQTLGYGMLRLRRTGVAMVTSIHHPISQDRRIAIDAASGGLARFGARRWYGFVRMQGRVARRCGRILTVSETSKASIASDFHVDARHIAVVALGVDTSVFKPPAGEGDRVAGRVIAVASADTPLKGVDVLLRAIAKAATERDIHLHLVGQVRPDGPIFRLIGELGIADRVTVLSGLSDTELAGQLASAEIAVVPSRYEGFSLPALEFMACGTPLIATTAGALPEVTGEAATLVERGDAEQMAAALRRLHDSPGERERLRAAGLARVAQRYTWAAVARATEQQYRAELAVKAAGRC</sequence>
<dbReference type="EMBL" id="BONY01000003">
    <property type="protein sequence ID" value="GIH02656.1"/>
    <property type="molecule type" value="Genomic_DNA"/>
</dbReference>
<reference evidence="4" key="1">
    <citation type="submission" date="2021-01" db="EMBL/GenBank/DDBJ databases">
        <title>Whole genome shotgun sequence of Rhizocola hellebori NBRC 109834.</title>
        <authorList>
            <person name="Komaki H."/>
            <person name="Tamura T."/>
        </authorList>
    </citation>
    <scope>NUCLEOTIDE SEQUENCE</scope>
    <source>
        <strain evidence="4">NBRC 109834</strain>
    </source>
</reference>
<evidence type="ECO:0000259" key="3">
    <source>
        <dbReference type="Pfam" id="PF13439"/>
    </source>
</evidence>
<protein>
    <submittedName>
        <fullName evidence="4">Glycosyl transferase family 1</fullName>
    </submittedName>
</protein>
<dbReference type="AlphaFoldDB" id="A0A8J3Q2W7"/>
<dbReference type="GO" id="GO:0009103">
    <property type="term" value="P:lipopolysaccharide biosynthetic process"/>
    <property type="evidence" value="ECO:0007669"/>
    <property type="project" value="TreeGrafter"/>
</dbReference>
<dbReference type="Gene3D" id="3.40.50.2000">
    <property type="entry name" value="Glycogen Phosphorylase B"/>
    <property type="match status" value="2"/>
</dbReference>
<dbReference type="SUPFAM" id="SSF53756">
    <property type="entry name" value="UDP-Glycosyltransferase/glycogen phosphorylase"/>
    <property type="match status" value="1"/>
</dbReference>
<accession>A0A8J3Q2W7</accession>
<keyword evidence="2 4" id="KW-0808">Transferase</keyword>